<accession>T1GZ62</accession>
<evidence type="ECO:0008006" key="4">
    <source>
        <dbReference type="Google" id="ProtNLM"/>
    </source>
</evidence>
<dbReference type="AlphaFoldDB" id="T1GZ62"/>
<feature type="region of interest" description="Disordered" evidence="1">
    <location>
        <begin position="51"/>
        <end position="122"/>
    </location>
</feature>
<dbReference type="OMA" id="RVFQKIT"/>
<evidence type="ECO:0000313" key="2">
    <source>
        <dbReference type="EnsemblMetazoa" id="MESCA009159-PA"/>
    </source>
</evidence>
<reference evidence="2" key="2">
    <citation type="submission" date="2015-06" db="UniProtKB">
        <authorList>
            <consortium name="EnsemblMetazoa"/>
        </authorList>
    </citation>
    <scope>IDENTIFICATION</scope>
</reference>
<feature type="compositionally biased region" description="Polar residues" evidence="1">
    <location>
        <begin position="88"/>
        <end position="111"/>
    </location>
</feature>
<proteinExistence type="predicted"/>
<feature type="compositionally biased region" description="Polar residues" evidence="1">
    <location>
        <begin position="51"/>
        <end position="72"/>
    </location>
</feature>
<keyword evidence="3" id="KW-1185">Reference proteome</keyword>
<name>T1GZ62_MEGSC</name>
<dbReference type="Proteomes" id="UP000015102">
    <property type="component" value="Unassembled WGS sequence"/>
</dbReference>
<dbReference type="EnsemblMetazoa" id="MESCA009159-RA">
    <property type="protein sequence ID" value="MESCA009159-PA"/>
    <property type="gene ID" value="MESCA009159"/>
</dbReference>
<evidence type="ECO:0000313" key="3">
    <source>
        <dbReference type="Proteomes" id="UP000015102"/>
    </source>
</evidence>
<sequence>TPSGNTTPNQSKSFRILQKITSTEDGSDDFINQMNQPAELQKPHYSRQMMATPQQQTNNAAIEQLQRMQQNRESGRQGPPMKYPQPPTYVQQRAPYQNDNEQYIPPSQQQAPEPKIYTGSAIPSRSFKLLQAM</sequence>
<organism evidence="2 3">
    <name type="scientific">Megaselia scalaris</name>
    <name type="common">Humpbacked fly</name>
    <name type="synonym">Phora scalaris</name>
    <dbReference type="NCBI Taxonomy" id="36166"/>
    <lineage>
        <taxon>Eukaryota</taxon>
        <taxon>Metazoa</taxon>
        <taxon>Ecdysozoa</taxon>
        <taxon>Arthropoda</taxon>
        <taxon>Hexapoda</taxon>
        <taxon>Insecta</taxon>
        <taxon>Pterygota</taxon>
        <taxon>Neoptera</taxon>
        <taxon>Endopterygota</taxon>
        <taxon>Diptera</taxon>
        <taxon>Brachycera</taxon>
        <taxon>Muscomorpha</taxon>
        <taxon>Platypezoidea</taxon>
        <taxon>Phoridae</taxon>
        <taxon>Megaseliini</taxon>
        <taxon>Megaselia</taxon>
    </lineage>
</organism>
<dbReference type="HOGENOM" id="CLU_1911906_0_0_1"/>
<dbReference type="EMBL" id="CAQQ02144959">
    <property type="status" value="NOT_ANNOTATED_CDS"/>
    <property type="molecule type" value="Genomic_DNA"/>
</dbReference>
<protein>
    <recommendedName>
        <fullName evidence="4">Zasp-like motif domain-containing protein</fullName>
    </recommendedName>
</protein>
<evidence type="ECO:0000256" key="1">
    <source>
        <dbReference type="SAM" id="MobiDB-lite"/>
    </source>
</evidence>
<reference evidence="3" key="1">
    <citation type="submission" date="2013-02" db="EMBL/GenBank/DDBJ databases">
        <authorList>
            <person name="Hughes D."/>
        </authorList>
    </citation>
    <scope>NUCLEOTIDE SEQUENCE</scope>
    <source>
        <strain>Durham</strain>
        <strain evidence="3">NC isolate 2 -- Noor lab</strain>
    </source>
</reference>
<dbReference type="EMBL" id="CAQQ02144958">
    <property type="status" value="NOT_ANNOTATED_CDS"/>
    <property type="molecule type" value="Genomic_DNA"/>
</dbReference>